<dbReference type="EMBL" id="JACIEW010000005">
    <property type="protein sequence ID" value="MBB4052604.1"/>
    <property type="molecule type" value="Genomic_DNA"/>
</dbReference>
<name>A0A7W6NCB3_9HYPH</name>
<feature type="signal peptide" evidence="1">
    <location>
        <begin position="1"/>
        <end position="23"/>
    </location>
</feature>
<dbReference type="Pfam" id="PF13432">
    <property type="entry name" value="TPR_16"/>
    <property type="match status" value="2"/>
</dbReference>
<keyword evidence="1" id="KW-0732">Signal</keyword>
<dbReference type="RefSeq" id="WP_183311321.1">
    <property type="nucleotide sequence ID" value="NZ_JACIEW010000005.1"/>
</dbReference>
<gene>
    <name evidence="2" type="ORF">GGR20_002252</name>
</gene>
<dbReference type="InterPro" id="IPR019734">
    <property type="entry name" value="TPR_rpt"/>
</dbReference>
<keyword evidence="3" id="KW-1185">Reference proteome</keyword>
<evidence type="ECO:0000313" key="2">
    <source>
        <dbReference type="EMBL" id="MBB4052604.1"/>
    </source>
</evidence>
<comment type="caution">
    <text evidence="2">The sequence shown here is derived from an EMBL/GenBank/DDBJ whole genome shotgun (WGS) entry which is preliminary data.</text>
</comment>
<accession>A0A7W6NCB3</accession>
<dbReference type="Gene3D" id="1.25.40.10">
    <property type="entry name" value="Tetratricopeptide repeat domain"/>
    <property type="match status" value="1"/>
</dbReference>
<dbReference type="Proteomes" id="UP000547011">
    <property type="component" value="Unassembled WGS sequence"/>
</dbReference>
<evidence type="ECO:0000313" key="3">
    <source>
        <dbReference type="Proteomes" id="UP000547011"/>
    </source>
</evidence>
<dbReference type="SMART" id="SM00028">
    <property type="entry name" value="TPR"/>
    <property type="match status" value="2"/>
</dbReference>
<dbReference type="AlphaFoldDB" id="A0A7W6NCB3"/>
<feature type="chain" id="PRO_5031405614" evidence="1">
    <location>
        <begin position="24"/>
        <end position="188"/>
    </location>
</feature>
<reference evidence="2 3" key="1">
    <citation type="submission" date="2020-08" db="EMBL/GenBank/DDBJ databases">
        <title>Genomic Encyclopedia of Type Strains, Phase IV (KMG-IV): sequencing the most valuable type-strain genomes for metagenomic binning, comparative biology and taxonomic classification.</title>
        <authorList>
            <person name="Goeker M."/>
        </authorList>
    </citation>
    <scope>NUCLEOTIDE SEQUENCE [LARGE SCALE GENOMIC DNA]</scope>
    <source>
        <strain evidence="2 3">DSM 23447</strain>
    </source>
</reference>
<dbReference type="SUPFAM" id="SSF48452">
    <property type="entry name" value="TPR-like"/>
    <property type="match status" value="1"/>
</dbReference>
<sequence>MSIHRLVIAALLLAPAPITPGLAQPYGQSQAQSAQLDSLFSQLSASTDAQAAHSIANDIWQIWIHPDDPVLGARVAEIMTAGGFAGPASQLPLIDALVADYPDYAEGWNLRATAHFLNGAYEKSLSDIVETLKREPRHFGALSGRALIYHAQGKRDLALEAITEALDIHPFLAERALFPELGPPPIRS</sequence>
<proteinExistence type="predicted"/>
<protein>
    <submittedName>
        <fullName evidence="2">Tetratricopeptide (TPR) repeat protein</fullName>
    </submittedName>
</protein>
<organism evidence="2 3">
    <name type="scientific">Devosia subaequoris</name>
    <dbReference type="NCBI Taxonomy" id="395930"/>
    <lineage>
        <taxon>Bacteria</taxon>
        <taxon>Pseudomonadati</taxon>
        <taxon>Pseudomonadota</taxon>
        <taxon>Alphaproteobacteria</taxon>
        <taxon>Hyphomicrobiales</taxon>
        <taxon>Devosiaceae</taxon>
        <taxon>Devosia</taxon>
    </lineage>
</organism>
<evidence type="ECO:0000256" key="1">
    <source>
        <dbReference type="SAM" id="SignalP"/>
    </source>
</evidence>
<dbReference type="InterPro" id="IPR011990">
    <property type="entry name" value="TPR-like_helical_dom_sf"/>
</dbReference>